<reference evidence="2 3" key="3">
    <citation type="submission" date="2019-11" db="EMBL/GenBank/DDBJ databases">
        <title>A de novo genome assembly of a pear dwarfing rootstock.</title>
        <authorList>
            <person name="Wang F."/>
            <person name="Wang J."/>
            <person name="Li S."/>
            <person name="Zhang Y."/>
            <person name="Fang M."/>
            <person name="Ma L."/>
            <person name="Zhao Y."/>
            <person name="Jiang S."/>
        </authorList>
    </citation>
    <scope>NUCLEOTIDE SEQUENCE [LARGE SCALE GENOMIC DNA]</scope>
    <source>
        <strain evidence="2">S2</strain>
        <tissue evidence="2">Leaf</tissue>
    </source>
</reference>
<reference evidence="3" key="2">
    <citation type="submission" date="2019-10" db="EMBL/GenBank/DDBJ databases">
        <title>A de novo genome assembly of a pear dwarfing rootstock.</title>
        <authorList>
            <person name="Wang F."/>
            <person name="Wang J."/>
            <person name="Li S."/>
            <person name="Zhang Y."/>
            <person name="Fang M."/>
            <person name="Ma L."/>
            <person name="Zhao Y."/>
            <person name="Jiang S."/>
        </authorList>
    </citation>
    <scope>NUCLEOTIDE SEQUENCE [LARGE SCALE GENOMIC DNA]</scope>
</reference>
<dbReference type="AlphaFoldDB" id="A0A5N5F3I3"/>
<dbReference type="EMBL" id="SMOL01000768">
    <property type="protein sequence ID" value="KAB2597333.1"/>
    <property type="molecule type" value="Genomic_DNA"/>
</dbReference>
<evidence type="ECO:0000313" key="2">
    <source>
        <dbReference type="EMBL" id="KAB2597333.1"/>
    </source>
</evidence>
<evidence type="ECO:0000256" key="1">
    <source>
        <dbReference type="SAM" id="Phobius"/>
    </source>
</evidence>
<keyword evidence="1" id="KW-0472">Membrane</keyword>
<feature type="transmembrane region" description="Helical" evidence="1">
    <location>
        <begin position="65"/>
        <end position="89"/>
    </location>
</feature>
<proteinExistence type="predicted"/>
<comment type="caution">
    <text evidence="2">The sequence shown here is derived from an EMBL/GenBank/DDBJ whole genome shotgun (WGS) entry which is preliminary data.</text>
</comment>
<protein>
    <submittedName>
        <fullName evidence="2">Uncharacterized protein</fullName>
    </submittedName>
</protein>
<accession>A0A5N5F3I3</accession>
<organism evidence="2 3">
    <name type="scientific">Pyrus ussuriensis x Pyrus communis</name>
    <dbReference type="NCBI Taxonomy" id="2448454"/>
    <lineage>
        <taxon>Eukaryota</taxon>
        <taxon>Viridiplantae</taxon>
        <taxon>Streptophyta</taxon>
        <taxon>Embryophyta</taxon>
        <taxon>Tracheophyta</taxon>
        <taxon>Spermatophyta</taxon>
        <taxon>Magnoliopsida</taxon>
        <taxon>eudicotyledons</taxon>
        <taxon>Gunneridae</taxon>
        <taxon>Pentapetalae</taxon>
        <taxon>rosids</taxon>
        <taxon>fabids</taxon>
        <taxon>Rosales</taxon>
        <taxon>Rosaceae</taxon>
        <taxon>Amygdaloideae</taxon>
        <taxon>Maleae</taxon>
        <taxon>Pyrus</taxon>
    </lineage>
</organism>
<dbReference type="Proteomes" id="UP000327157">
    <property type="component" value="Chromosome 1"/>
</dbReference>
<dbReference type="OrthoDB" id="1299899at2759"/>
<gene>
    <name evidence="2" type="ORF">D8674_000253</name>
</gene>
<sequence length="232" mass="25529">MADIAILVAEEYERRVKNGRKDDDNHQQYCRRFSLYFTEIEVLENENINKAYLKGFDATTKGMSFLLAFSAICIDLFAQVSMPSILVMASRARMGPLTLTVLDMAKVFWLRSSALGNLDEAALDQVEKKAADTLVLYEDTTEATRQKVSSSQALRKAENISEMFSEAEAEAGPEARTMTSQAAKYPTLAAKDPIVPEILVVLKVTSSMAFPILSSTRKPTSPKAAAAAIPHP</sequence>
<keyword evidence="1" id="KW-0812">Transmembrane</keyword>
<name>A0A5N5F3I3_9ROSA</name>
<keyword evidence="1" id="KW-1133">Transmembrane helix</keyword>
<keyword evidence="3" id="KW-1185">Reference proteome</keyword>
<evidence type="ECO:0000313" key="3">
    <source>
        <dbReference type="Proteomes" id="UP000327157"/>
    </source>
</evidence>
<reference evidence="2 3" key="1">
    <citation type="submission" date="2019-09" db="EMBL/GenBank/DDBJ databases">
        <authorList>
            <person name="Ou C."/>
        </authorList>
    </citation>
    <scope>NUCLEOTIDE SEQUENCE [LARGE SCALE GENOMIC DNA]</scope>
    <source>
        <strain evidence="2">S2</strain>
        <tissue evidence="2">Leaf</tissue>
    </source>
</reference>